<evidence type="ECO:0000313" key="2">
    <source>
        <dbReference type="Proteomes" id="UP000181790"/>
    </source>
</evidence>
<comment type="caution">
    <text evidence="1">The sequence shown here is derived from an EMBL/GenBank/DDBJ whole genome shotgun (WGS) entry which is preliminary data.</text>
</comment>
<sequence>MTLINRIPFRPAETAGFFTRLTQPLTGLPSAVPLPSYSRELFLTEAGRNEIVLYTDGETVRLTGIFPEASADAFFGFWETTNDANPNREAFALLEADARQRGRQRLIGPVNFNTFHAYRLRLTEPSWGAFDREPANPAYYPALLRQLGFQESSRFESRRIRKEDIPLAYRQKKDLLDALSLLPFRCIPLTPEAWQDYEDAIYTLVGEIFSANPVYRPVSREQFHWLYDQAFAEKLCPHSSVLFQDFSTGKLVAMSFCLPDYQTLPPGPGETPVFARDYARLSRKTLLVKSVGVHPAYRKQGLMSFLGAYGMVHFQEYYEEVIFCLMRSDNFSLQFSKSLPHETACYALFEKSVS</sequence>
<dbReference type="Proteomes" id="UP000181790">
    <property type="component" value="Unassembled WGS sequence"/>
</dbReference>
<name>A0A1S2VD36_9BACT</name>
<gene>
    <name evidence="1" type="ORF">BLX24_23625</name>
</gene>
<dbReference type="SUPFAM" id="SSF55729">
    <property type="entry name" value="Acyl-CoA N-acyltransferases (Nat)"/>
    <property type="match status" value="1"/>
</dbReference>
<proteinExistence type="predicted"/>
<evidence type="ECO:0008006" key="3">
    <source>
        <dbReference type="Google" id="ProtNLM"/>
    </source>
</evidence>
<dbReference type="EMBL" id="MORL01000020">
    <property type="protein sequence ID" value="OIN56624.1"/>
    <property type="molecule type" value="Genomic_DNA"/>
</dbReference>
<dbReference type="InterPro" id="IPR016181">
    <property type="entry name" value="Acyl_CoA_acyltransferase"/>
</dbReference>
<dbReference type="Gene3D" id="3.40.630.30">
    <property type="match status" value="1"/>
</dbReference>
<dbReference type="AlphaFoldDB" id="A0A1S2VD36"/>
<evidence type="ECO:0000313" key="1">
    <source>
        <dbReference type="EMBL" id="OIN56624.1"/>
    </source>
</evidence>
<dbReference type="OrthoDB" id="62581at2"/>
<organism evidence="1 2">
    <name type="scientific">Arsenicibacter rosenii</name>
    <dbReference type="NCBI Taxonomy" id="1750698"/>
    <lineage>
        <taxon>Bacteria</taxon>
        <taxon>Pseudomonadati</taxon>
        <taxon>Bacteroidota</taxon>
        <taxon>Cytophagia</taxon>
        <taxon>Cytophagales</taxon>
        <taxon>Spirosomataceae</taxon>
        <taxon>Arsenicibacter</taxon>
    </lineage>
</organism>
<protein>
    <recommendedName>
        <fullName evidence="3">N-acetyltransferase domain-containing protein</fullName>
    </recommendedName>
</protein>
<dbReference type="RefSeq" id="WP_071505696.1">
    <property type="nucleotide sequence ID" value="NZ_MORL01000020.1"/>
</dbReference>
<keyword evidence="2" id="KW-1185">Reference proteome</keyword>
<reference evidence="1 2" key="1">
    <citation type="submission" date="2016-10" db="EMBL/GenBank/DDBJ databases">
        <title>Arsenicibacter rosenii gen. nov., sp. nov., an efficient arsenic-methylating bacterium isolated from an arsenic-contaminated paddy soil.</title>
        <authorList>
            <person name="Huang K."/>
        </authorList>
    </citation>
    <scope>NUCLEOTIDE SEQUENCE [LARGE SCALE GENOMIC DNA]</scope>
    <source>
        <strain evidence="1 2">SM-1</strain>
    </source>
</reference>
<accession>A0A1S2VD36</accession>